<feature type="transmembrane region" description="Helical" evidence="1">
    <location>
        <begin position="34"/>
        <end position="55"/>
    </location>
</feature>
<keyword evidence="1" id="KW-1133">Transmembrane helix</keyword>
<organism evidence="2">
    <name type="scientific">freshwater metagenome</name>
    <dbReference type="NCBI Taxonomy" id="449393"/>
    <lineage>
        <taxon>unclassified sequences</taxon>
        <taxon>metagenomes</taxon>
        <taxon>ecological metagenomes</taxon>
    </lineage>
</organism>
<name>A0A094SHE5_9ZZZZ</name>
<comment type="caution">
    <text evidence="2">The sequence shown here is derived from an EMBL/GenBank/DDBJ whole genome shotgun (WGS) entry which is preliminary data.</text>
</comment>
<evidence type="ECO:0000313" key="2">
    <source>
        <dbReference type="EMBL" id="KGA17788.1"/>
    </source>
</evidence>
<dbReference type="EMBL" id="JNSK01000036">
    <property type="protein sequence ID" value="KGA17788.1"/>
    <property type="molecule type" value="Genomic_DNA"/>
</dbReference>
<protein>
    <recommendedName>
        <fullName evidence="3">DUF5671 domain-containing protein</fullName>
    </recommendedName>
</protein>
<evidence type="ECO:0000256" key="1">
    <source>
        <dbReference type="SAM" id="Phobius"/>
    </source>
</evidence>
<keyword evidence="1" id="KW-0472">Membrane</keyword>
<accession>A0A094SHE5</accession>
<sequence>MTTAKKAPVRKIAATKPEPIAEPVKQFGIDWRSLYLYAVCLITLMVCLFSLAAAIRSGIDIAYPDPAYIDPYAEVPKFSAEAAARMEDQNRRQAVKSLVDSFTTLIIAAPLYLYHWRLARK</sequence>
<reference evidence="2" key="1">
    <citation type="submission" date="2014-05" db="EMBL/GenBank/DDBJ databases">
        <title>Key roles for freshwater Actinobacteria revealed by deep metagenomic sequencing.</title>
        <authorList>
            <person name="Ghai R."/>
            <person name="Mizuno C.M."/>
            <person name="Picazo A."/>
            <person name="Camacho A."/>
            <person name="Rodriguez-Valera F."/>
        </authorList>
    </citation>
    <scope>NUCLEOTIDE SEQUENCE</scope>
</reference>
<evidence type="ECO:0008006" key="3">
    <source>
        <dbReference type="Google" id="ProtNLM"/>
    </source>
</evidence>
<proteinExistence type="predicted"/>
<keyword evidence="1" id="KW-0812">Transmembrane</keyword>
<gene>
    <name evidence="2" type="ORF">GM50_10710</name>
</gene>
<dbReference type="AlphaFoldDB" id="A0A094SHE5"/>
<feature type="transmembrane region" description="Helical" evidence="1">
    <location>
        <begin position="94"/>
        <end position="114"/>
    </location>
</feature>